<feature type="compositionally biased region" description="Basic and acidic residues" evidence="1">
    <location>
        <begin position="101"/>
        <end position="116"/>
    </location>
</feature>
<keyword evidence="3" id="KW-1185">Reference proteome</keyword>
<feature type="region of interest" description="Disordered" evidence="1">
    <location>
        <begin position="97"/>
        <end position="185"/>
    </location>
</feature>
<dbReference type="PANTHER" id="PTHR31859">
    <property type="entry name" value="TETRATRICOPEPTIDE REPEAT PROTEIN 39 FAMILY MEMBER"/>
    <property type="match status" value="1"/>
</dbReference>
<dbReference type="Proteomes" id="UP001234581">
    <property type="component" value="Unassembled WGS sequence"/>
</dbReference>
<proteinExistence type="predicted"/>
<evidence type="ECO:0008006" key="4">
    <source>
        <dbReference type="Google" id="ProtNLM"/>
    </source>
</evidence>
<evidence type="ECO:0000256" key="1">
    <source>
        <dbReference type="SAM" id="MobiDB-lite"/>
    </source>
</evidence>
<dbReference type="Pfam" id="PF10300">
    <property type="entry name" value="Iml2-TPR_39"/>
    <property type="match status" value="1"/>
</dbReference>
<organism evidence="2 3">
    <name type="scientific">Lichtheimia ornata</name>
    <dbReference type="NCBI Taxonomy" id="688661"/>
    <lineage>
        <taxon>Eukaryota</taxon>
        <taxon>Fungi</taxon>
        <taxon>Fungi incertae sedis</taxon>
        <taxon>Mucoromycota</taxon>
        <taxon>Mucoromycotina</taxon>
        <taxon>Mucoromycetes</taxon>
        <taxon>Mucorales</taxon>
        <taxon>Lichtheimiaceae</taxon>
        <taxon>Lichtheimia</taxon>
    </lineage>
</organism>
<reference evidence="2 3" key="1">
    <citation type="submission" date="2023-03" db="EMBL/GenBank/DDBJ databases">
        <title>Genome sequence of Lichtheimia ornata CBS 291.66.</title>
        <authorList>
            <person name="Mohabir J.T."/>
            <person name="Shea T.P."/>
            <person name="Kurbessoian T."/>
            <person name="Berby B."/>
            <person name="Fontaine J."/>
            <person name="Livny J."/>
            <person name="Gnirke A."/>
            <person name="Stajich J.E."/>
            <person name="Cuomo C.A."/>
        </authorList>
    </citation>
    <scope>NUCLEOTIDE SEQUENCE [LARGE SCALE GENOMIC DNA]</scope>
    <source>
        <strain evidence="2">CBS 291.66</strain>
    </source>
</reference>
<gene>
    <name evidence="2" type="ORF">O0I10_000876</name>
</gene>
<dbReference type="EMBL" id="JARTCD010000002">
    <property type="protein sequence ID" value="KAJ8663630.1"/>
    <property type="molecule type" value="Genomic_DNA"/>
</dbReference>
<dbReference type="PANTHER" id="PTHR31859:SF1">
    <property type="entry name" value="TETRATRICOPEPTIDE REPEAT PROTEIN 39C"/>
    <property type="match status" value="1"/>
</dbReference>
<dbReference type="AlphaFoldDB" id="A0AAD8DIP5"/>
<sequence>MHFDDRCSVSSMVGERHMVESKAINAAKYGGTPATAHMESNITADSASEIFEDAFDSDSSFGDAVDKPTMLDNENHSQQHDDYASQVEALAVSMAPGKHRPMMDNDQKKTSMRDGIAHNGGPAIMHVIQQETDQEIDPSSPETSRHHGQQYQSDGGNEVLFDAHYSESSRSTRSTSLTDDSNYNRLPGGGGCMDVVMPSIEQSYRESFAIHDQSFEATSGGSTDDFYRAAHSSEFEHSIEDPIDLDIFRDNAITVIHVNPKHIAVNKLNPREQEEADESMREGMRNLFDNNFMKAKGIFQSKASFEPLFSLGLGAMAFIKAMMTYQEEDIKTAMNALSTSYTIAKAQIDNAYFKQPIKATLSHYFSSFLYGKSKSGLPAGPGPESQMDEHGCVPEFIPNGILRAHVIKAESCLLMGILQLSQETVMNYIKCGLNLRRAYNSYCLVWREYKRMGQKYTKYMDRDTVSAIQFGIGAVNLLLSSMPSKITKLCSSLGWQGDKQLGIALLRLCIEERGIRAPLASLVLLSYYSILTSFAPQIYTKDQMSSAIECLLEAQRNYPSSCFFLFFAARIARVARNIPLSTQSFSFSAEACHGEWAETAMRQVADYETGFNLALQLDWEGAAKCFEQLSREHYWSSGFCLYFAGTCKEMLGKRTDCILAMADVSDRLAKQQPTSSKSYIDNYVEKKVAFFQKTGYQDMSLSLPALEILLVWNAFVQMQPSALETCLDQVQRTLELIYQREKNEYDIRIHELVPSIQPPDYYKQRAVLLLIKASILNALERHTETIPHLNWIMDHRDRIKEESWIIPFTYWEAGVTSWGLGNVPKSRKMWQQALSFTKYDFEYRMAIRLSLALMRCDELDADEYVESRETKGLSTQIRKRMPIVIEH</sequence>
<feature type="compositionally biased region" description="Low complexity" evidence="1">
    <location>
        <begin position="166"/>
        <end position="181"/>
    </location>
</feature>
<accession>A0AAD8DIP5</accession>
<name>A0AAD8DIP5_9FUNG</name>
<dbReference type="RefSeq" id="XP_058348542.1">
    <property type="nucleotide sequence ID" value="XM_058480978.1"/>
</dbReference>
<evidence type="ECO:0000313" key="3">
    <source>
        <dbReference type="Proteomes" id="UP001234581"/>
    </source>
</evidence>
<dbReference type="InterPro" id="IPR019412">
    <property type="entry name" value="IML2/TPR_39"/>
</dbReference>
<evidence type="ECO:0000313" key="2">
    <source>
        <dbReference type="EMBL" id="KAJ8663630.1"/>
    </source>
</evidence>
<comment type="caution">
    <text evidence="2">The sequence shown here is derived from an EMBL/GenBank/DDBJ whole genome shotgun (WGS) entry which is preliminary data.</text>
</comment>
<dbReference type="GeneID" id="83208296"/>
<protein>
    <recommendedName>
        <fullName evidence="4">Tetratricopeptide repeat protein 39c</fullName>
    </recommendedName>
</protein>